<comment type="caution">
    <text evidence="1">The sequence shown here is derived from an EMBL/GenBank/DDBJ whole genome shotgun (WGS) entry which is preliminary data.</text>
</comment>
<reference evidence="1" key="1">
    <citation type="journal article" date="2014" name="Front. Microbiol.">
        <title>High frequency of phylogenetically diverse reductive dehalogenase-homologous genes in deep subseafloor sedimentary metagenomes.</title>
        <authorList>
            <person name="Kawai M."/>
            <person name="Futagami T."/>
            <person name="Toyoda A."/>
            <person name="Takaki Y."/>
            <person name="Nishi S."/>
            <person name="Hori S."/>
            <person name="Arai W."/>
            <person name="Tsubouchi T."/>
            <person name="Morono Y."/>
            <person name="Uchiyama I."/>
            <person name="Ito T."/>
            <person name="Fujiyama A."/>
            <person name="Inagaki F."/>
            <person name="Takami H."/>
        </authorList>
    </citation>
    <scope>NUCLEOTIDE SEQUENCE</scope>
    <source>
        <strain evidence="1">Expedition CK06-06</strain>
    </source>
</reference>
<accession>X1THV0</accession>
<evidence type="ECO:0000313" key="1">
    <source>
        <dbReference type="EMBL" id="GAJ04893.1"/>
    </source>
</evidence>
<gene>
    <name evidence="1" type="ORF">S12H4_48535</name>
</gene>
<proteinExistence type="predicted"/>
<dbReference type="AlphaFoldDB" id="X1THV0"/>
<name>X1THV0_9ZZZZ</name>
<dbReference type="EMBL" id="BARW01030344">
    <property type="protein sequence ID" value="GAJ04893.1"/>
    <property type="molecule type" value="Genomic_DNA"/>
</dbReference>
<protein>
    <submittedName>
        <fullName evidence="1">Uncharacterized protein</fullName>
    </submittedName>
</protein>
<organism evidence="1">
    <name type="scientific">marine sediment metagenome</name>
    <dbReference type="NCBI Taxonomy" id="412755"/>
    <lineage>
        <taxon>unclassified sequences</taxon>
        <taxon>metagenomes</taxon>
        <taxon>ecological metagenomes</taxon>
    </lineage>
</organism>
<sequence>MTFIRTGFREPFDFESITVSGTVVTLTSSKLSPSGVAPPVSALLSLETAAIRYRLDGVDPTTSEGHVLAVSDVLLLESITALRQFKAIKDTGDGATLKVSYFR</sequence>